<dbReference type="InterPro" id="IPR053199">
    <property type="entry name" value="cDPG_synthetase-like"/>
</dbReference>
<dbReference type="PANTHER" id="PTHR42869">
    <property type="entry name" value="SLL0572 PROTEIN"/>
    <property type="match status" value="1"/>
</dbReference>
<accession>A0ABR2IKM1</accession>
<gene>
    <name evidence="1" type="ORF">M9Y10_010392</name>
</gene>
<dbReference type="PANTHER" id="PTHR42869:SF1">
    <property type="entry name" value="SLL0572 PROTEIN"/>
    <property type="match status" value="1"/>
</dbReference>
<proteinExistence type="predicted"/>
<sequence length="456" mass="52072">MSRTRIAIIGADISAFHLFNKLYRSDDRYEVACFLELHHSNNYDTLQNLVLYPQPLSGELYPKGIDIYNSYPYKASFKEYKSLDKCIFSPLSVTSPQYLFATAEVIAMDCSVITHGLETIRLPPPKALVSFFSSTQFDIPIILKMLEFYKSGGIKPVIAMPGPLALFTSKDSKVDYFFFIKDLKDYEMYKHYFKRRHEIQTIEKLLESGYQIYFIYDFEQFSSEALRNDDFNLIFFVGFNSLPCFYESHLVVFACDDFTFGDEITAHPSYILCQQADVIIYAHLGPQDSYKQIAERTKKKLGSSIICVEVKSNAKNFNCYPGKTALLVDDSYPTHFGNSARSISSYLAKNCKMVPYDLISNTQHNVDESEIIYGTPSDKDWPAIILSESTAGVTNINEDILPNYKNYDIIVSSTSVPCGLKPPHPIQVMQFTFDVDLHELSPDQFLLPPGAFVRRR</sequence>
<reference evidence="1 2" key="1">
    <citation type="submission" date="2024-04" db="EMBL/GenBank/DDBJ databases">
        <title>Tritrichomonas musculus Genome.</title>
        <authorList>
            <person name="Alves-Ferreira E."/>
            <person name="Grigg M."/>
            <person name="Lorenzi H."/>
            <person name="Galac M."/>
        </authorList>
    </citation>
    <scope>NUCLEOTIDE SEQUENCE [LARGE SCALE GENOMIC DNA]</scope>
    <source>
        <strain evidence="1 2">EAF2021</strain>
    </source>
</reference>
<dbReference type="Proteomes" id="UP001470230">
    <property type="component" value="Unassembled WGS sequence"/>
</dbReference>
<name>A0ABR2IKM1_9EUKA</name>
<evidence type="ECO:0000313" key="2">
    <source>
        <dbReference type="Proteomes" id="UP001470230"/>
    </source>
</evidence>
<organism evidence="1 2">
    <name type="scientific">Tritrichomonas musculus</name>
    <dbReference type="NCBI Taxonomy" id="1915356"/>
    <lineage>
        <taxon>Eukaryota</taxon>
        <taxon>Metamonada</taxon>
        <taxon>Parabasalia</taxon>
        <taxon>Tritrichomonadida</taxon>
        <taxon>Tritrichomonadidae</taxon>
        <taxon>Tritrichomonas</taxon>
    </lineage>
</organism>
<keyword evidence="2" id="KW-1185">Reference proteome</keyword>
<protein>
    <submittedName>
        <fullName evidence="1">Uncharacterized protein</fullName>
    </submittedName>
</protein>
<comment type="caution">
    <text evidence="1">The sequence shown here is derived from an EMBL/GenBank/DDBJ whole genome shotgun (WGS) entry which is preliminary data.</text>
</comment>
<evidence type="ECO:0000313" key="1">
    <source>
        <dbReference type="EMBL" id="KAK8864865.1"/>
    </source>
</evidence>
<dbReference type="EMBL" id="JAPFFF010000016">
    <property type="protein sequence ID" value="KAK8864865.1"/>
    <property type="molecule type" value="Genomic_DNA"/>
</dbReference>